<evidence type="ECO:0000313" key="1">
    <source>
        <dbReference type="EMBL" id="SPO36800.1"/>
    </source>
</evidence>
<proteinExistence type="predicted"/>
<name>A0A5C3EY42_9BASI</name>
<keyword evidence="2" id="KW-1185">Reference proteome</keyword>
<protein>
    <submittedName>
        <fullName evidence="1">Uncharacterized protein</fullName>
    </submittedName>
</protein>
<organism evidence="1 2">
    <name type="scientific">Pseudozyma flocculosa</name>
    <dbReference type="NCBI Taxonomy" id="84751"/>
    <lineage>
        <taxon>Eukaryota</taxon>
        <taxon>Fungi</taxon>
        <taxon>Dikarya</taxon>
        <taxon>Basidiomycota</taxon>
        <taxon>Ustilaginomycotina</taxon>
        <taxon>Ustilaginomycetes</taxon>
        <taxon>Ustilaginales</taxon>
        <taxon>Ustilaginaceae</taxon>
        <taxon>Pseudozyma</taxon>
    </lineage>
</organism>
<dbReference type="AlphaFoldDB" id="A0A5C3EY42"/>
<dbReference type="Proteomes" id="UP000323386">
    <property type="component" value="Unassembled WGS sequence"/>
</dbReference>
<sequence>MSGWLLAGGWLRRLADGCWLLAAGCWLGEWLAAGWAGRMAGLTARVLAGWASLAAGGCAGRAAGWRGACCWLAAGWLVLAGAG</sequence>
<evidence type="ECO:0000313" key="2">
    <source>
        <dbReference type="Proteomes" id="UP000323386"/>
    </source>
</evidence>
<dbReference type="EMBL" id="OOIP01000005">
    <property type="protein sequence ID" value="SPO36800.1"/>
    <property type="molecule type" value="Genomic_DNA"/>
</dbReference>
<accession>A0A5C3EY42</accession>
<reference evidence="1 2" key="1">
    <citation type="submission" date="2018-03" db="EMBL/GenBank/DDBJ databases">
        <authorList>
            <person name="Guldener U."/>
        </authorList>
    </citation>
    <scope>NUCLEOTIDE SEQUENCE [LARGE SCALE GENOMIC DNA]</scope>
    <source>
        <strain evidence="1 2">DAOM196992</strain>
    </source>
</reference>
<gene>
    <name evidence="1" type="ORF">PSFLO_02271</name>
</gene>